<dbReference type="Pfam" id="PF00188">
    <property type="entry name" value="CAP"/>
    <property type="match status" value="1"/>
</dbReference>
<comment type="caution">
    <text evidence="3">The sequence shown here is derived from an EMBL/GenBank/DDBJ whole genome shotgun (WGS) entry which is preliminary data.</text>
</comment>
<reference evidence="4" key="1">
    <citation type="submission" date="2017-09" db="EMBL/GenBank/DDBJ databases">
        <title>Depth-based differentiation of microbial function through sediment-hosted aquifers and enrichment of novel symbionts in the deep terrestrial subsurface.</title>
        <authorList>
            <person name="Probst A.J."/>
            <person name="Ladd B."/>
            <person name="Jarett J.K."/>
            <person name="Geller-Mcgrath D.E."/>
            <person name="Sieber C.M.K."/>
            <person name="Emerson J.B."/>
            <person name="Anantharaman K."/>
            <person name="Thomas B.C."/>
            <person name="Malmstrom R."/>
            <person name="Stieglmeier M."/>
            <person name="Klingl A."/>
            <person name="Woyke T."/>
            <person name="Ryan C.M."/>
            <person name="Banfield J.F."/>
        </authorList>
    </citation>
    <scope>NUCLEOTIDE SEQUENCE [LARGE SCALE GENOMIC DNA]</scope>
</reference>
<dbReference type="PANTHER" id="PTHR31157">
    <property type="entry name" value="SCP DOMAIN-CONTAINING PROTEIN"/>
    <property type="match status" value="1"/>
</dbReference>
<dbReference type="InterPro" id="IPR014044">
    <property type="entry name" value="CAP_dom"/>
</dbReference>
<evidence type="ECO:0000313" key="4">
    <source>
        <dbReference type="Proteomes" id="UP000228909"/>
    </source>
</evidence>
<organism evidence="3 4">
    <name type="scientific">Candidatus Nealsonbacteria bacterium CG10_big_fil_rev_8_21_14_0_10_37_25</name>
    <dbReference type="NCBI Taxonomy" id="1974711"/>
    <lineage>
        <taxon>Bacteria</taxon>
        <taxon>Candidatus Nealsoniibacteriota</taxon>
    </lineage>
</organism>
<dbReference type="CDD" id="cd05379">
    <property type="entry name" value="CAP_bacterial"/>
    <property type="match status" value="1"/>
</dbReference>
<protein>
    <recommendedName>
        <fullName evidence="2">SCP domain-containing protein</fullName>
    </recommendedName>
</protein>
<proteinExistence type="predicted"/>
<gene>
    <name evidence="3" type="ORF">COU43_02285</name>
</gene>
<dbReference type="Proteomes" id="UP000228909">
    <property type="component" value="Unassembled WGS sequence"/>
</dbReference>
<evidence type="ECO:0000259" key="2">
    <source>
        <dbReference type="Pfam" id="PF00188"/>
    </source>
</evidence>
<evidence type="ECO:0000256" key="1">
    <source>
        <dbReference type="SAM" id="Coils"/>
    </source>
</evidence>
<keyword evidence="1" id="KW-0175">Coiled coil</keyword>
<dbReference type="Gene3D" id="3.40.33.10">
    <property type="entry name" value="CAP"/>
    <property type="match status" value="1"/>
</dbReference>
<dbReference type="AlphaFoldDB" id="A0A2H0TIW4"/>
<feature type="coiled-coil region" evidence="1">
    <location>
        <begin position="207"/>
        <end position="277"/>
    </location>
</feature>
<name>A0A2H0TIW4_9BACT</name>
<dbReference type="SUPFAM" id="SSF55797">
    <property type="entry name" value="PR-1-like"/>
    <property type="match status" value="1"/>
</dbReference>
<dbReference type="EMBL" id="PFCK01000065">
    <property type="protein sequence ID" value="PIR71509.1"/>
    <property type="molecule type" value="Genomic_DNA"/>
</dbReference>
<dbReference type="PANTHER" id="PTHR31157:SF1">
    <property type="entry name" value="SCP DOMAIN-CONTAINING PROTEIN"/>
    <property type="match status" value="1"/>
</dbReference>
<evidence type="ECO:0000313" key="3">
    <source>
        <dbReference type="EMBL" id="PIR71509.1"/>
    </source>
</evidence>
<dbReference type="InterPro" id="IPR035940">
    <property type="entry name" value="CAP_sf"/>
</dbReference>
<feature type="domain" description="SCP" evidence="2">
    <location>
        <begin position="80"/>
        <end position="187"/>
    </location>
</feature>
<sequence>MKKLILFLILIIIFGGIFFWSEILDFYLKLTLRLPQQLIEERVALIQEVEKQIATPPPLRAIEEAPEPFLTQAGVIKWTNLQREKYGLSSLKESPELNASAAIKAQDMLAKQYFSHLSPSGEGVADLVKIVGYEFIAIGENLALGNFQDDEILVQGWMDSPGHRQNILSLQYQEIGAAVLRGEFEGKITWLAIQHFGLPLAACPQPLEAISAKIETNQAQLKELEITLRELQLEIRRLRPKWGPIYNQKVEQYNDLVSQYNELLARTEDLINQYNNQVILFNECVAGF</sequence>
<accession>A0A2H0TIW4</accession>